<keyword evidence="1" id="KW-0472">Membrane</keyword>
<name>A0A1G8D8K5_9SPHI</name>
<evidence type="ECO:0000313" key="3">
    <source>
        <dbReference type="Proteomes" id="UP000199705"/>
    </source>
</evidence>
<dbReference type="Proteomes" id="UP000199705">
    <property type="component" value="Unassembled WGS sequence"/>
</dbReference>
<feature type="transmembrane region" description="Helical" evidence="1">
    <location>
        <begin position="6"/>
        <end position="28"/>
    </location>
</feature>
<gene>
    <name evidence="2" type="ORF">SAMN05192573_110156</name>
</gene>
<keyword evidence="3" id="KW-1185">Reference proteome</keyword>
<dbReference type="EMBL" id="FNCG01000010">
    <property type="protein sequence ID" value="SDH54055.1"/>
    <property type="molecule type" value="Genomic_DNA"/>
</dbReference>
<dbReference type="AlphaFoldDB" id="A0A1G8D8K5"/>
<dbReference type="STRING" id="551996.SAMN05192573_110156"/>
<evidence type="ECO:0000313" key="2">
    <source>
        <dbReference type="EMBL" id="SDH54055.1"/>
    </source>
</evidence>
<protein>
    <submittedName>
        <fullName evidence="2">Uncharacterized protein</fullName>
    </submittedName>
</protein>
<reference evidence="3" key="1">
    <citation type="submission" date="2016-10" db="EMBL/GenBank/DDBJ databases">
        <authorList>
            <person name="Varghese N."/>
            <person name="Submissions S."/>
        </authorList>
    </citation>
    <scope>NUCLEOTIDE SEQUENCE [LARGE SCALE GENOMIC DNA]</scope>
    <source>
        <strain evidence="3">Gh-67</strain>
    </source>
</reference>
<proteinExistence type="predicted"/>
<sequence length="132" mass="14959">MGTETLGKRILCLFIAIGYFFFSCLHVTRCPKIAGHAKTGKYLTLNNGTVKQNDPVISSANNSKSAPVLFLSRPRVIFGKTLTALNNQFRLIRTCELCPFRLISQYDTQSRFRSHKVFYAANIFSITCTWKI</sequence>
<keyword evidence="1" id="KW-0812">Transmembrane</keyword>
<organism evidence="2 3">
    <name type="scientific">Mucilaginibacter gossypii</name>
    <dbReference type="NCBI Taxonomy" id="551996"/>
    <lineage>
        <taxon>Bacteria</taxon>
        <taxon>Pseudomonadati</taxon>
        <taxon>Bacteroidota</taxon>
        <taxon>Sphingobacteriia</taxon>
        <taxon>Sphingobacteriales</taxon>
        <taxon>Sphingobacteriaceae</taxon>
        <taxon>Mucilaginibacter</taxon>
    </lineage>
</organism>
<keyword evidence="1" id="KW-1133">Transmembrane helix</keyword>
<accession>A0A1G8D8K5</accession>
<evidence type="ECO:0000256" key="1">
    <source>
        <dbReference type="SAM" id="Phobius"/>
    </source>
</evidence>